<proteinExistence type="predicted"/>
<keyword evidence="2" id="KW-1185">Reference proteome</keyword>
<protein>
    <submittedName>
        <fullName evidence="1">Uncharacterized protein</fullName>
    </submittedName>
</protein>
<gene>
    <name evidence="1" type="ORF">JMJ35_003896</name>
</gene>
<name>A0AA39R5S8_9LECA</name>
<accession>A0AA39R5S8</accession>
<evidence type="ECO:0000313" key="2">
    <source>
        <dbReference type="Proteomes" id="UP001166286"/>
    </source>
</evidence>
<dbReference type="EMBL" id="JAFEKC020000006">
    <property type="protein sequence ID" value="KAK0514174.1"/>
    <property type="molecule type" value="Genomic_DNA"/>
</dbReference>
<dbReference type="Proteomes" id="UP001166286">
    <property type="component" value="Unassembled WGS sequence"/>
</dbReference>
<organism evidence="1 2">
    <name type="scientific">Cladonia borealis</name>
    <dbReference type="NCBI Taxonomy" id="184061"/>
    <lineage>
        <taxon>Eukaryota</taxon>
        <taxon>Fungi</taxon>
        <taxon>Dikarya</taxon>
        <taxon>Ascomycota</taxon>
        <taxon>Pezizomycotina</taxon>
        <taxon>Lecanoromycetes</taxon>
        <taxon>OSLEUM clade</taxon>
        <taxon>Lecanoromycetidae</taxon>
        <taxon>Lecanorales</taxon>
        <taxon>Lecanorineae</taxon>
        <taxon>Cladoniaceae</taxon>
        <taxon>Cladonia</taxon>
    </lineage>
</organism>
<dbReference type="AlphaFoldDB" id="A0AA39R5S8"/>
<comment type="caution">
    <text evidence="1">The sequence shown here is derived from an EMBL/GenBank/DDBJ whole genome shotgun (WGS) entry which is preliminary data.</text>
</comment>
<reference evidence="1" key="1">
    <citation type="submission" date="2023-03" db="EMBL/GenBank/DDBJ databases">
        <title>Complete genome of Cladonia borealis.</title>
        <authorList>
            <person name="Park H."/>
        </authorList>
    </citation>
    <scope>NUCLEOTIDE SEQUENCE</scope>
    <source>
        <strain evidence="1">ANT050790</strain>
    </source>
</reference>
<sequence>MVENCRRVLFLTGAPLVNSLTWEEDKLCAVLQPCFFDSSEHPCQTVASAATVAPAWRSLPFVQPHLPTGLSQLNQDGGPFGLQEEGDNETSFLSTSDLSFVSARLEADESQASWGSELNKEEILSQYYEHSFALHEDIPSSRIVGSTSAIADESFVTEPEELSIPLSVDSDLETDDQLARLKLISSHINDLKDLPNAAFLYSINPQTMTVDLVVGIISISQPRMVKTRRGGRKVELVEILVGDDSRAGFGINVWLSPAQESRISGLKDKHLRNDTLQLRPRDVVLARQVALCSFRGKVYGQSLRRGMTSLDLLYRNVVDKNDRRGAFRAKDFRDAGVGDCQMTKVQKVKDWVLQFVGSHAGPPALANTSTTRFRKQAQLEPLPMDTP</sequence>
<evidence type="ECO:0000313" key="1">
    <source>
        <dbReference type="EMBL" id="KAK0514174.1"/>
    </source>
</evidence>